<comment type="subcellular location">
    <subcellularLocation>
        <location evidence="1">Nucleus</location>
    </subcellularLocation>
</comment>
<evidence type="ECO:0000256" key="1">
    <source>
        <dbReference type="PROSITE-ProRule" id="PRU00649"/>
    </source>
</evidence>
<sequence length="52" mass="5945">MEKELTELFESVKRAADAAENSPGEEDRCLDALKRLKKFPVNYQVLVSTQVF</sequence>
<proteinExistence type="predicted"/>
<accession>A0AAW2KC46</accession>
<organism evidence="3">
    <name type="scientific">Sesamum radiatum</name>
    <name type="common">Black benniseed</name>
    <dbReference type="NCBI Taxonomy" id="300843"/>
    <lineage>
        <taxon>Eukaryota</taxon>
        <taxon>Viridiplantae</taxon>
        <taxon>Streptophyta</taxon>
        <taxon>Embryophyta</taxon>
        <taxon>Tracheophyta</taxon>
        <taxon>Spermatophyta</taxon>
        <taxon>Magnoliopsida</taxon>
        <taxon>eudicotyledons</taxon>
        <taxon>Gunneridae</taxon>
        <taxon>Pentapetalae</taxon>
        <taxon>asterids</taxon>
        <taxon>lamiids</taxon>
        <taxon>Lamiales</taxon>
        <taxon>Pedaliaceae</taxon>
        <taxon>Sesamum</taxon>
    </lineage>
</organism>
<reference evidence="3" key="1">
    <citation type="submission" date="2020-06" db="EMBL/GenBank/DDBJ databases">
        <authorList>
            <person name="Li T."/>
            <person name="Hu X."/>
            <person name="Zhang T."/>
            <person name="Song X."/>
            <person name="Zhang H."/>
            <person name="Dai N."/>
            <person name="Sheng W."/>
            <person name="Hou X."/>
            <person name="Wei L."/>
        </authorList>
    </citation>
    <scope>NUCLEOTIDE SEQUENCE</scope>
    <source>
        <strain evidence="3">G02</strain>
        <tissue evidence="3">Leaf</tissue>
    </source>
</reference>
<keyword evidence="1" id="KW-0539">Nucleus</keyword>
<dbReference type="AlphaFoldDB" id="A0AAW2KC46"/>
<dbReference type="GO" id="GO:0005634">
    <property type="term" value="C:nucleus"/>
    <property type="evidence" value="ECO:0007669"/>
    <property type="project" value="UniProtKB-SubCell"/>
</dbReference>
<dbReference type="PROSITE" id="PS51319">
    <property type="entry name" value="TFIIS_N"/>
    <property type="match status" value="1"/>
</dbReference>
<evidence type="ECO:0000259" key="2">
    <source>
        <dbReference type="PROSITE" id="PS51319"/>
    </source>
</evidence>
<dbReference type="SUPFAM" id="SSF47676">
    <property type="entry name" value="Conserved domain common to transcription factors TFIIS, elongin A, CRSP70"/>
    <property type="match status" value="1"/>
</dbReference>
<reference evidence="3" key="2">
    <citation type="journal article" date="2024" name="Plant">
        <title>Genomic evolution and insights into agronomic trait innovations of Sesamum species.</title>
        <authorList>
            <person name="Miao H."/>
            <person name="Wang L."/>
            <person name="Qu L."/>
            <person name="Liu H."/>
            <person name="Sun Y."/>
            <person name="Le M."/>
            <person name="Wang Q."/>
            <person name="Wei S."/>
            <person name="Zheng Y."/>
            <person name="Lin W."/>
            <person name="Duan Y."/>
            <person name="Cao H."/>
            <person name="Xiong S."/>
            <person name="Wang X."/>
            <person name="Wei L."/>
            <person name="Li C."/>
            <person name="Ma Q."/>
            <person name="Ju M."/>
            <person name="Zhao R."/>
            <person name="Li G."/>
            <person name="Mu C."/>
            <person name="Tian Q."/>
            <person name="Mei H."/>
            <person name="Zhang T."/>
            <person name="Gao T."/>
            <person name="Zhang H."/>
        </authorList>
    </citation>
    <scope>NUCLEOTIDE SEQUENCE</scope>
    <source>
        <strain evidence="3">G02</strain>
    </source>
</reference>
<dbReference type="Gene3D" id="1.20.930.10">
    <property type="entry name" value="Conserved domain common to transcription factors TFIIS, elongin A, CRSP70"/>
    <property type="match status" value="1"/>
</dbReference>
<gene>
    <name evidence="3" type="ORF">Sradi_6266500</name>
</gene>
<protein>
    <recommendedName>
        <fullName evidence="2">TFIIS N-terminal domain-containing protein</fullName>
    </recommendedName>
</protein>
<dbReference type="InterPro" id="IPR017923">
    <property type="entry name" value="TFIIS_N"/>
</dbReference>
<feature type="domain" description="TFIIS N-terminal" evidence="2">
    <location>
        <begin position="10"/>
        <end position="52"/>
    </location>
</feature>
<evidence type="ECO:0000313" key="3">
    <source>
        <dbReference type="EMBL" id="KAL0303984.1"/>
    </source>
</evidence>
<comment type="caution">
    <text evidence="3">The sequence shown here is derived from an EMBL/GenBank/DDBJ whole genome shotgun (WGS) entry which is preliminary data.</text>
</comment>
<dbReference type="EMBL" id="JACGWJ010000029">
    <property type="protein sequence ID" value="KAL0303984.1"/>
    <property type="molecule type" value="Genomic_DNA"/>
</dbReference>
<name>A0AAW2KC46_SESRA</name>
<dbReference type="InterPro" id="IPR035441">
    <property type="entry name" value="TFIIS/LEDGF_dom_sf"/>
</dbReference>